<accession>A0A315Y1E6</accession>
<dbReference type="InterPro" id="IPR001405">
    <property type="entry name" value="UPF0758"/>
</dbReference>
<organism evidence="8 9">
    <name type="scientific">Ruminococcus flavefaciens</name>
    <dbReference type="NCBI Taxonomy" id="1265"/>
    <lineage>
        <taxon>Bacteria</taxon>
        <taxon>Bacillati</taxon>
        <taxon>Bacillota</taxon>
        <taxon>Clostridia</taxon>
        <taxon>Eubacteriales</taxon>
        <taxon>Oscillospiraceae</taxon>
        <taxon>Ruminococcus</taxon>
    </lineage>
</organism>
<dbReference type="Proteomes" id="UP000245720">
    <property type="component" value="Unassembled WGS sequence"/>
</dbReference>
<evidence type="ECO:0000313" key="9">
    <source>
        <dbReference type="Proteomes" id="UP000245720"/>
    </source>
</evidence>
<dbReference type="AlphaFoldDB" id="A0A315Y1E6"/>
<dbReference type="EMBL" id="QGDI01000003">
    <property type="protein sequence ID" value="PWJ14115.1"/>
    <property type="molecule type" value="Genomic_DNA"/>
</dbReference>
<proteinExistence type="inferred from homology"/>
<dbReference type="PANTHER" id="PTHR30471:SF3">
    <property type="entry name" value="UPF0758 PROTEIN YEES-RELATED"/>
    <property type="match status" value="1"/>
</dbReference>
<evidence type="ECO:0000256" key="2">
    <source>
        <dbReference type="ARBA" id="ARBA00022670"/>
    </source>
</evidence>
<dbReference type="GO" id="GO:0008237">
    <property type="term" value="F:metallopeptidase activity"/>
    <property type="evidence" value="ECO:0007669"/>
    <property type="project" value="UniProtKB-KW"/>
</dbReference>
<evidence type="ECO:0000256" key="1">
    <source>
        <dbReference type="ARBA" id="ARBA00010243"/>
    </source>
</evidence>
<evidence type="ECO:0000256" key="4">
    <source>
        <dbReference type="ARBA" id="ARBA00022801"/>
    </source>
</evidence>
<dbReference type="RefSeq" id="WP_109725888.1">
    <property type="nucleotide sequence ID" value="NZ_QGDI01000003.1"/>
</dbReference>
<keyword evidence="2" id="KW-0645">Protease</keyword>
<evidence type="ECO:0000259" key="7">
    <source>
        <dbReference type="PROSITE" id="PS50249"/>
    </source>
</evidence>
<dbReference type="Pfam" id="PF04002">
    <property type="entry name" value="RadC"/>
    <property type="match status" value="1"/>
</dbReference>
<sequence length="238" mass="26249">MADNKKLHREQLIHKYETDGFGSLTEQERLELLLSYSCRGETKQLAEDLLRDYGSVNALSRADSGLLMKDPRINEQTAVLLRLIPSVSRALYMERFSVRTLSSTDAAKTFFASHFIGAVGEQLLMTSVSKRFRAVNTKILAYGTASQVMATYRDIADFAIKSDCGIFFIAHNHPHGAAQPSDSDILLTRNAASALSKLGAVLADHIIVGDEETFSFRESGLVPELSAFPLSGYRISEP</sequence>
<comment type="similarity">
    <text evidence="1">Belongs to the UPF0758 family.</text>
</comment>
<keyword evidence="6" id="KW-0482">Metalloprotease</keyword>
<keyword evidence="5" id="KW-0862">Zinc</keyword>
<feature type="domain" description="MPN" evidence="7">
    <location>
        <begin position="99"/>
        <end position="222"/>
    </location>
</feature>
<dbReference type="GO" id="GO:0046872">
    <property type="term" value="F:metal ion binding"/>
    <property type="evidence" value="ECO:0007669"/>
    <property type="project" value="UniProtKB-KW"/>
</dbReference>
<dbReference type="PANTHER" id="PTHR30471">
    <property type="entry name" value="DNA REPAIR PROTEIN RADC"/>
    <property type="match status" value="1"/>
</dbReference>
<name>A0A315Y1E6_RUMFL</name>
<dbReference type="GO" id="GO:0006508">
    <property type="term" value="P:proteolysis"/>
    <property type="evidence" value="ECO:0007669"/>
    <property type="project" value="UniProtKB-KW"/>
</dbReference>
<dbReference type="InterPro" id="IPR025657">
    <property type="entry name" value="RadC_JAB"/>
</dbReference>
<dbReference type="PROSITE" id="PS50249">
    <property type="entry name" value="MPN"/>
    <property type="match status" value="1"/>
</dbReference>
<evidence type="ECO:0000256" key="5">
    <source>
        <dbReference type="ARBA" id="ARBA00022833"/>
    </source>
</evidence>
<dbReference type="Gene3D" id="3.40.140.10">
    <property type="entry name" value="Cytidine Deaminase, domain 2"/>
    <property type="match status" value="1"/>
</dbReference>
<reference evidence="8 9" key="1">
    <citation type="submission" date="2018-05" db="EMBL/GenBank/DDBJ databases">
        <title>The Hungate 1000. A catalogue of reference genomes from the rumen microbiome.</title>
        <authorList>
            <person name="Kelly W."/>
        </authorList>
    </citation>
    <scope>NUCLEOTIDE SEQUENCE [LARGE SCALE GENOMIC DNA]</scope>
    <source>
        <strain evidence="8 9">SAb67</strain>
    </source>
</reference>
<evidence type="ECO:0000256" key="3">
    <source>
        <dbReference type="ARBA" id="ARBA00022723"/>
    </source>
</evidence>
<gene>
    <name evidence="8" type="ORF">IE37_01048</name>
</gene>
<keyword evidence="4" id="KW-0378">Hydrolase</keyword>
<keyword evidence="3" id="KW-0479">Metal-binding</keyword>
<evidence type="ECO:0000256" key="6">
    <source>
        <dbReference type="ARBA" id="ARBA00023049"/>
    </source>
</evidence>
<evidence type="ECO:0000313" key="8">
    <source>
        <dbReference type="EMBL" id="PWJ14115.1"/>
    </source>
</evidence>
<comment type="caution">
    <text evidence="8">The sequence shown here is derived from an EMBL/GenBank/DDBJ whole genome shotgun (WGS) entry which is preliminary data.</text>
</comment>
<dbReference type="InterPro" id="IPR037518">
    <property type="entry name" value="MPN"/>
</dbReference>
<dbReference type="OrthoDB" id="9804482at2"/>
<protein>
    <submittedName>
        <fullName evidence="8">DNA repair protein RadC</fullName>
    </submittedName>
</protein>